<proteinExistence type="predicted"/>
<keyword evidence="5 6" id="KW-0472">Membrane</keyword>
<keyword evidence="3" id="KW-0406">Ion transport</keyword>
<dbReference type="PANTHER" id="PTHR11562:SF17">
    <property type="entry name" value="RE54080P-RELATED"/>
    <property type="match status" value="1"/>
</dbReference>
<keyword evidence="4 6" id="KW-1133">Transmembrane helix</keyword>
<dbReference type="PANTHER" id="PTHR11562">
    <property type="entry name" value="CATION EFFLUX PROTEIN/ ZINC TRANSPORTER"/>
    <property type="match status" value="1"/>
</dbReference>
<evidence type="ECO:0000256" key="2">
    <source>
        <dbReference type="ARBA" id="ARBA00022692"/>
    </source>
</evidence>
<dbReference type="NCBIfam" id="TIGR01297">
    <property type="entry name" value="CDF"/>
    <property type="match status" value="1"/>
</dbReference>
<organism evidence="8 9">
    <name type="scientific">Algimonas porphyrae</name>
    <dbReference type="NCBI Taxonomy" id="1128113"/>
    <lineage>
        <taxon>Bacteria</taxon>
        <taxon>Pseudomonadati</taxon>
        <taxon>Pseudomonadota</taxon>
        <taxon>Alphaproteobacteria</taxon>
        <taxon>Maricaulales</taxon>
        <taxon>Robiginitomaculaceae</taxon>
        <taxon>Algimonas</taxon>
    </lineage>
</organism>
<name>A0ABQ5UY67_9PROT</name>
<gene>
    <name evidence="8" type="ORF">GCM10007854_04630</name>
</gene>
<feature type="transmembrane region" description="Helical" evidence="6">
    <location>
        <begin position="23"/>
        <end position="45"/>
    </location>
</feature>
<feature type="transmembrane region" description="Helical" evidence="6">
    <location>
        <begin position="57"/>
        <end position="76"/>
    </location>
</feature>
<dbReference type="Proteomes" id="UP001161390">
    <property type="component" value="Unassembled WGS sequence"/>
</dbReference>
<evidence type="ECO:0000256" key="5">
    <source>
        <dbReference type="ARBA" id="ARBA00023136"/>
    </source>
</evidence>
<feature type="transmembrane region" description="Helical" evidence="6">
    <location>
        <begin position="177"/>
        <end position="195"/>
    </location>
</feature>
<keyword evidence="3" id="KW-0862">Zinc</keyword>
<comment type="subcellular location">
    <subcellularLocation>
        <location evidence="1">Membrane</location>
        <topology evidence="1">Multi-pass membrane protein</topology>
    </subcellularLocation>
</comment>
<evidence type="ECO:0000256" key="3">
    <source>
        <dbReference type="ARBA" id="ARBA00022906"/>
    </source>
</evidence>
<dbReference type="InterPro" id="IPR027469">
    <property type="entry name" value="Cation_efflux_TMD_sf"/>
</dbReference>
<keyword evidence="9" id="KW-1185">Reference proteome</keyword>
<evidence type="ECO:0000256" key="4">
    <source>
        <dbReference type="ARBA" id="ARBA00022989"/>
    </source>
</evidence>
<dbReference type="InterPro" id="IPR050681">
    <property type="entry name" value="CDF/SLC30A"/>
</dbReference>
<dbReference type="InterPro" id="IPR058533">
    <property type="entry name" value="Cation_efflux_TM"/>
</dbReference>
<dbReference type="Pfam" id="PF01545">
    <property type="entry name" value="Cation_efflux"/>
    <property type="match status" value="1"/>
</dbReference>
<reference evidence="8" key="2">
    <citation type="submission" date="2023-01" db="EMBL/GenBank/DDBJ databases">
        <title>Draft genome sequence of Algimonas porphyrae strain NBRC 108216.</title>
        <authorList>
            <person name="Sun Q."/>
            <person name="Mori K."/>
        </authorList>
    </citation>
    <scope>NUCLEOTIDE SEQUENCE</scope>
    <source>
        <strain evidence="8">NBRC 108216</strain>
    </source>
</reference>
<keyword evidence="3" id="KW-0864">Zinc transport</keyword>
<sequence length="204" mass="21693">MTDACGCSADTDLAIRSPAYRRALWIVVVLNLGYAVIEFAGGWLSGSQALKADALDFLGDGLISLLALIALAWPAAWRARTALLQGLFLGGLGALVVVSTVYRFWSPSPVETLSMGAFALGALIVNLVSVVPLLPFKDGDANMRAIWLFSRNDALGNVAVIMAAGLVWWIGTSWPDTVVALGIAALFLQSSYLIIRDARRELAA</sequence>
<dbReference type="Gene3D" id="1.20.1510.10">
    <property type="entry name" value="Cation efflux protein transmembrane domain"/>
    <property type="match status" value="1"/>
</dbReference>
<reference evidence="8" key="1">
    <citation type="journal article" date="2014" name="Int. J. Syst. Evol. Microbiol.">
        <title>Complete genome of a new Firmicutes species belonging to the dominant human colonic microbiota ('Ruminococcus bicirculans') reveals two chromosomes and a selective capacity to utilize plant glucans.</title>
        <authorList>
            <consortium name="NISC Comparative Sequencing Program"/>
            <person name="Wegmann U."/>
            <person name="Louis P."/>
            <person name="Goesmann A."/>
            <person name="Henrissat B."/>
            <person name="Duncan S.H."/>
            <person name="Flint H.J."/>
        </authorList>
    </citation>
    <scope>NUCLEOTIDE SEQUENCE</scope>
    <source>
        <strain evidence="8">NBRC 108216</strain>
    </source>
</reference>
<protein>
    <recommendedName>
        <fullName evidence="7">Cation efflux protein transmembrane domain-containing protein</fullName>
    </recommendedName>
</protein>
<evidence type="ECO:0000256" key="1">
    <source>
        <dbReference type="ARBA" id="ARBA00004141"/>
    </source>
</evidence>
<evidence type="ECO:0000259" key="7">
    <source>
        <dbReference type="Pfam" id="PF01545"/>
    </source>
</evidence>
<feature type="transmembrane region" description="Helical" evidence="6">
    <location>
        <begin position="83"/>
        <end position="105"/>
    </location>
</feature>
<accession>A0ABQ5UY67</accession>
<evidence type="ECO:0000256" key="6">
    <source>
        <dbReference type="SAM" id="Phobius"/>
    </source>
</evidence>
<feature type="transmembrane region" description="Helical" evidence="6">
    <location>
        <begin position="117"/>
        <end position="134"/>
    </location>
</feature>
<dbReference type="InterPro" id="IPR002524">
    <property type="entry name" value="Cation_efflux"/>
</dbReference>
<comment type="caution">
    <text evidence="8">The sequence shown here is derived from an EMBL/GenBank/DDBJ whole genome shotgun (WGS) entry which is preliminary data.</text>
</comment>
<dbReference type="SUPFAM" id="SSF161111">
    <property type="entry name" value="Cation efflux protein transmembrane domain-like"/>
    <property type="match status" value="1"/>
</dbReference>
<evidence type="ECO:0000313" key="9">
    <source>
        <dbReference type="Proteomes" id="UP001161390"/>
    </source>
</evidence>
<feature type="transmembrane region" description="Helical" evidence="6">
    <location>
        <begin position="154"/>
        <end position="171"/>
    </location>
</feature>
<dbReference type="RefSeq" id="WP_284369257.1">
    <property type="nucleotide sequence ID" value="NZ_BSNJ01000001.1"/>
</dbReference>
<evidence type="ECO:0000313" key="8">
    <source>
        <dbReference type="EMBL" id="GLQ19508.1"/>
    </source>
</evidence>
<keyword evidence="3" id="KW-0813">Transport</keyword>
<keyword evidence="2 6" id="KW-0812">Transmembrane</keyword>
<feature type="domain" description="Cation efflux protein transmembrane" evidence="7">
    <location>
        <begin position="24"/>
        <end position="202"/>
    </location>
</feature>
<dbReference type="EMBL" id="BSNJ01000001">
    <property type="protein sequence ID" value="GLQ19508.1"/>
    <property type="molecule type" value="Genomic_DNA"/>
</dbReference>